<organism evidence="2">
    <name type="scientific">Cladocopium goreaui</name>
    <dbReference type="NCBI Taxonomy" id="2562237"/>
    <lineage>
        <taxon>Eukaryota</taxon>
        <taxon>Sar</taxon>
        <taxon>Alveolata</taxon>
        <taxon>Dinophyceae</taxon>
        <taxon>Suessiales</taxon>
        <taxon>Symbiodiniaceae</taxon>
        <taxon>Cladocopium</taxon>
    </lineage>
</organism>
<protein>
    <submittedName>
        <fullName evidence="2">Uncharacterized protein</fullName>
    </submittedName>
</protein>
<dbReference type="AlphaFoldDB" id="A0A9P1FRV7"/>
<accession>A0A9P1FRV7</accession>
<feature type="transmembrane region" description="Helical" evidence="1">
    <location>
        <begin position="571"/>
        <end position="595"/>
    </location>
</feature>
<proteinExistence type="predicted"/>
<feature type="transmembrane region" description="Helical" evidence="1">
    <location>
        <begin position="539"/>
        <end position="559"/>
    </location>
</feature>
<reference evidence="3" key="2">
    <citation type="submission" date="2024-04" db="EMBL/GenBank/DDBJ databases">
        <authorList>
            <person name="Chen Y."/>
            <person name="Shah S."/>
            <person name="Dougan E. K."/>
            <person name="Thang M."/>
            <person name="Chan C."/>
        </authorList>
    </citation>
    <scope>NUCLEOTIDE SEQUENCE [LARGE SCALE GENOMIC DNA]</scope>
</reference>
<evidence type="ECO:0000313" key="4">
    <source>
        <dbReference type="Proteomes" id="UP001152797"/>
    </source>
</evidence>
<reference evidence="2" key="1">
    <citation type="submission" date="2022-10" db="EMBL/GenBank/DDBJ databases">
        <authorList>
            <person name="Chen Y."/>
            <person name="Dougan E. K."/>
            <person name="Chan C."/>
            <person name="Rhodes N."/>
            <person name="Thang M."/>
        </authorList>
    </citation>
    <scope>NUCLEOTIDE SEQUENCE</scope>
</reference>
<dbReference type="Proteomes" id="UP001152797">
    <property type="component" value="Unassembled WGS sequence"/>
</dbReference>
<keyword evidence="1" id="KW-1133">Transmembrane helix</keyword>
<dbReference type="Gene3D" id="3.40.50.300">
    <property type="entry name" value="P-loop containing nucleotide triphosphate hydrolases"/>
    <property type="match status" value="1"/>
</dbReference>
<name>A0A9P1FRV7_9DINO</name>
<evidence type="ECO:0000313" key="2">
    <source>
        <dbReference type="EMBL" id="CAI3987244.1"/>
    </source>
</evidence>
<sequence>MCTVPTEDLRRMEGWLPLNSRPLEPAGHLAQLHAGLSELLSLLLVTEGDERRKARFNEISFSYKKEWARLLTDKDLHYVIAGLVSSGKTTLANSLLAHSVPEEWKGDMLPSAALENTSAVTMFAYNAKMHEQIRARIDTVRLTGHPDGEASSYESHADPSSMTLSSMKELQEKIPSLLRKLTGTKDAFKRLVVEIPYLLNVVPGIHEKIFGIHPSEVLVDTPGLDSPGLKEHLASILAEKCFLYCFIVNVESASPFGNHGFELLQFLTRNVEMMFPPVIIFTKFKQLEETSRGTTWKMANPGGLTGRLKDLVNLTLDKLEEAGIPHCPFFADVDALWASRDFDELPEFKEEIQAAQDGLSEFFKALVCLGRSIATPLHQCRLLELQNQTTQTIINEIHQEDGQRLLEGEDLDDLKKLGEKLKQDFSENVDNYLHVQWTDRGILQYEPQKPFSRDTCAISRMPAEFRKVFQSYKERNPKVENKGEAVRAIVEETNKQVLSLIADDLSKYEADALDRFKVTLWKKMGTKDMDLKQHLEFSFWQYLVGGGLGTGAICAGVAAGEAAFAAGAAAYFTGAAALVGTGVGALGLVLCAAFFCKDLWGGWTWEGGEKASWEALLDACNKNCPKIRDFVKKGFNKKVDEILQKIEAHRTVPSPETSECQAAKIQTSAKKSYKHVAKQLQEILKGKKERWLGKKVAPPSKLEQICKEVLEDRHQKANRFTLNMGSMSG</sequence>
<dbReference type="EMBL" id="CAMXCT030001147">
    <property type="protein sequence ID" value="CAL4774556.1"/>
    <property type="molecule type" value="Genomic_DNA"/>
</dbReference>
<evidence type="ECO:0000313" key="3">
    <source>
        <dbReference type="EMBL" id="CAL1140619.1"/>
    </source>
</evidence>
<dbReference type="InterPro" id="IPR027417">
    <property type="entry name" value="P-loop_NTPase"/>
</dbReference>
<comment type="caution">
    <text evidence="2">The sequence shown here is derived from an EMBL/GenBank/DDBJ whole genome shotgun (WGS) entry which is preliminary data.</text>
</comment>
<keyword evidence="1" id="KW-0812">Transmembrane</keyword>
<evidence type="ECO:0000256" key="1">
    <source>
        <dbReference type="SAM" id="Phobius"/>
    </source>
</evidence>
<gene>
    <name evidence="2" type="ORF">C1SCF055_LOCUS14535</name>
</gene>
<keyword evidence="1" id="KW-0472">Membrane</keyword>
<dbReference type="EMBL" id="CAMXCT010001147">
    <property type="protein sequence ID" value="CAI3987244.1"/>
    <property type="molecule type" value="Genomic_DNA"/>
</dbReference>
<dbReference type="SUPFAM" id="SSF52540">
    <property type="entry name" value="P-loop containing nucleoside triphosphate hydrolases"/>
    <property type="match status" value="1"/>
</dbReference>
<keyword evidence="4" id="KW-1185">Reference proteome</keyword>
<dbReference type="EMBL" id="CAMXCT020001147">
    <property type="protein sequence ID" value="CAL1140619.1"/>
    <property type="molecule type" value="Genomic_DNA"/>
</dbReference>
<dbReference type="OrthoDB" id="10499898at2759"/>